<dbReference type="Pfam" id="PF07702">
    <property type="entry name" value="UTRA"/>
    <property type="match status" value="1"/>
</dbReference>
<dbReference type="PROSITE" id="PS50949">
    <property type="entry name" value="HTH_GNTR"/>
    <property type="match status" value="1"/>
</dbReference>
<keyword evidence="1" id="KW-0678">Repressor</keyword>
<dbReference type="GO" id="GO:0003677">
    <property type="term" value="F:DNA binding"/>
    <property type="evidence" value="ECO:0007669"/>
    <property type="project" value="UniProtKB-KW"/>
</dbReference>
<organism evidence="6 7">
    <name type="scientific">Peribacillus psychrosaccharolyticus</name>
    <name type="common">Bacillus psychrosaccharolyticus</name>
    <dbReference type="NCBI Taxonomy" id="1407"/>
    <lineage>
        <taxon>Bacteria</taxon>
        <taxon>Bacillati</taxon>
        <taxon>Bacillota</taxon>
        <taxon>Bacilli</taxon>
        <taxon>Bacillales</taxon>
        <taxon>Bacillaceae</taxon>
        <taxon>Peribacillus</taxon>
    </lineage>
</organism>
<dbReference type="FunFam" id="3.40.1410.10:FF:000008">
    <property type="entry name" value="Transcriptional regulator, GntR family"/>
    <property type="match status" value="1"/>
</dbReference>
<feature type="domain" description="HTH gntR-type" evidence="5">
    <location>
        <begin position="1"/>
        <end position="69"/>
    </location>
</feature>
<evidence type="ECO:0000313" key="6">
    <source>
        <dbReference type="EMBL" id="QQT01899.1"/>
    </source>
</evidence>
<dbReference type="CDD" id="cd07377">
    <property type="entry name" value="WHTH_GntR"/>
    <property type="match status" value="1"/>
</dbReference>
<dbReference type="SUPFAM" id="SSF46785">
    <property type="entry name" value="Winged helix' DNA-binding domain"/>
    <property type="match status" value="1"/>
</dbReference>
<dbReference type="EMBL" id="CP068053">
    <property type="protein sequence ID" value="QQT01899.1"/>
    <property type="molecule type" value="Genomic_DNA"/>
</dbReference>
<evidence type="ECO:0000256" key="2">
    <source>
        <dbReference type="ARBA" id="ARBA00023015"/>
    </source>
</evidence>
<dbReference type="AlphaFoldDB" id="A0A974S1U4"/>
<evidence type="ECO:0000256" key="4">
    <source>
        <dbReference type="ARBA" id="ARBA00023163"/>
    </source>
</evidence>
<dbReference type="GO" id="GO:0045892">
    <property type="term" value="P:negative regulation of DNA-templated transcription"/>
    <property type="evidence" value="ECO:0007669"/>
    <property type="project" value="TreeGrafter"/>
</dbReference>
<evidence type="ECO:0000256" key="1">
    <source>
        <dbReference type="ARBA" id="ARBA00022491"/>
    </source>
</evidence>
<dbReference type="InterPro" id="IPR050679">
    <property type="entry name" value="Bact_HTH_transcr_reg"/>
</dbReference>
<reference evidence="6 7" key="1">
    <citation type="submission" date="2021-01" db="EMBL/GenBank/DDBJ databases">
        <title>FDA dAtabase for Regulatory Grade micrObial Sequences (FDA-ARGOS): Supporting development and validation of Infectious Disease Dx tests.</title>
        <authorList>
            <person name="Nelson B."/>
            <person name="Plummer A."/>
            <person name="Tallon L."/>
            <person name="Sadzewicz L."/>
            <person name="Zhao X."/>
            <person name="Boylan J."/>
            <person name="Ott S."/>
            <person name="Bowen H."/>
            <person name="Vavikolanu K."/>
            <person name="Mehta A."/>
            <person name="Aluvathingal J."/>
            <person name="Nadendla S."/>
            <person name="Myers T."/>
            <person name="Yan Y."/>
            <person name="Sichtig H."/>
        </authorList>
    </citation>
    <scope>NUCLEOTIDE SEQUENCE [LARGE SCALE GENOMIC DNA]</scope>
    <source>
        <strain evidence="6 7">FDAARGOS_1161</strain>
    </source>
</reference>
<dbReference type="Proteomes" id="UP000595254">
    <property type="component" value="Chromosome"/>
</dbReference>
<dbReference type="InterPro" id="IPR036388">
    <property type="entry name" value="WH-like_DNA-bd_sf"/>
</dbReference>
<dbReference type="KEGG" id="ppsr:I6J18_08665"/>
<dbReference type="SUPFAM" id="SSF64288">
    <property type="entry name" value="Chorismate lyase-like"/>
    <property type="match status" value="1"/>
</dbReference>
<accession>A0A974S1U4</accession>
<dbReference type="Gene3D" id="1.10.10.10">
    <property type="entry name" value="Winged helix-like DNA-binding domain superfamily/Winged helix DNA-binding domain"/>
    <property type="match status" value="1"/>
</dbReference>
<sequence>MNKYEAISEEMRNRIHTEYYPADLPIPDELTLAAEFNCSRMTMKRALDILVAEGLMLRKRGHGTFIVQAPLRDETVNVISEDSKGLSNLVLGKKVDSKIVSFEVQFPSDEVARHLSIKKDTPVYSIIRLRYVDDEPYVIEKTYMPVALIPGLNEEVLYASIYNYIHQSLELKIGGAHRKIRADKSNILDQQYLDCHPTDPVLEVEQVGFLNNGIPFEYSFSRHRYDKFVFTTVSISK</sequence>
<dbReference type="InterPro" id="IPR011663">
    <property type="entry name" value="UTRA"/>
</dbReference>
<dbReference type="PANTHER" id="PTHR44846">
    <property type="entry name" value="MANNOSYL-D-GLYCERATE TRANSPORT/METABOLISM SYSTEM REPRESSOR MNGR-RELATED"/>
    <property type="match status" value="1"/>
</dbReference>
<dbReference type="InterPro" id="IPR036390">
    <property type="entry name" value="WH_DNA-bd_sf"/>
</dbReference>
<dbReference type="GO" id="GO:0003700">
    <property type="term" value="F:DNA-binding transcription factor activity"/>
    <property type="evidence" value="ECO:0007669"/>
    <property type="project" value="InterPro"/>
</dbReference>
<name>A0A974S1U4_PERPY</name>
<dbReference type="PANTHER" id="PTHR44846:SF5">
    <property type="entry name" value="HTH-TYPE TRANSCRIPTIONAL REGULATOR GMUR"/>
    <property type="match status" value="1"/>
</dbReference>
<gene>
    <name evidence="6" type="ORF">I6J18_08665</name>
</gene>
<dbReference type="Gene3D" id="3.40.1410.10">
    <property type="entry name" value="Chorismate lyase-like"/>
    <property type="match status" value="1"/>
</dbReference>
<protein>
    <submittedName>
        <fullName evidence="6">GntR family transcriptional regulator</fullName>
    </submittedName>
</protein>
<dbReference type="SMART" id="SM00866">
    <property type="entry name" value="UTRA"/>
    <property type="match status" value="1"/>
</dbReference>
<keyword evidence="2" id="KW-0805">Transcription regulation</keyword>
<keyword evidence="3" id="KW-0238">DNA-binding</keyword>
<proteinExistence type="predicted"/>
<evidence type="ECO:0000256" key="3">
    <source>
        <dbReference type="ARBA" id="ARBA00023125"/>
    </source>
</evidence>
<evidence type="ECO:0000313" key="7">
    <source>
        <dbReference type="Proteomes" id="UP000595254"/>
    </source>
</evidence>
<dbReference type="InterPro" id="IPR000524">
    <property type="entry name" value="Tscrpt_reg_HTH_GntR"/>
</dbReference>
<keyword evidence="7" id="KW-1185">Reference proteome</keyword>
<dbReference type="InterPro" id="IPR028978">
    <property type="entry name" value="Chorismate_lyase_/UTRA_dom_sf"/>
</dbReference>
<dbReference type="RefSeq" id="WP_040373946.1">
    <property type="nucleotide sequence ID" value="NZ_CP068053.1"/>
</dbReference>
<keyword evidence="4" id="KW-0804">Transcription</keyword>
<dbReference type="PRINTS" id="PR00035">
    <property type="entry name" value="HTHGNTR"/>
</dbReference>
<dbReference type="Pfam" id="PF00392">
    <property type="entry name" value="GntR"/>
    <property type="match status" value="1"/>
</dbReference>
<evidence type="ECO:0000259" key="5">
    <source>
        <dbReference type="PROSITE" id="PS50949"/>
    </source>
</evidence>
<dbReference type="SMART" id="SM00345">
    <property type="entry name" value="HTH_GNTR"/>
    <property type="match status" value="1"/>
</dbReference>